<accession>A0A418VLB8</accession>
<feature type="transmembrane region" description="Helical" evidence="1">
    <location>
        <begin position="20"/>
        <end position="40"/>
    </location>
</feature>
<dbReference type="Proteomes" id="UP000283458">
    <property type="component" value="Unassembled WGS sequence"/>
</dbReference>
<organism evidence="2 3">
    <name type="scientific">Azospirillum cavernae</name>
    <dbReference type="NCBI Taxonomy" id="2320860"/>
    <lineage>
        <taxon>Bacteria</taxon>
        <taxon>Pseudomonadati</taxon>
        <taxon>Pseudomonadota</taxon>
        <taxon>Alphaproteobacteria</taxon>
        <taxon>Rhodospirillales</taxon>
        <taxon>Azospirillaceae</taxon>
        <taxon>Azospirillum</taxon>
    </lineage>
</organism>
<dbReference type="AlphaFoldDB" id="A0A418VLB8"/>
<comment type="caution">
    <text evidence="2">The sequence shown here is derived from an EMBL/GenBank/DDBJ whole genome shotgun (WGS) entry which is preliminary data.</text>
</comment>
<evidence type="ECO:0000256" key="1">
    <source>
        <dbReference type="SAM" id="Phobius"/>
    </source>
</evidence>
<gene>
    <name evidence="2" type="ORF">D3877_28775</name>
</gene>
<name>A0A418VLB8_9PROT</name>
<evidence type="ECO:0000313" key="3">
    <source>
        <dbReference type="Proteomes" id="UP000283458"/>
    </source>
</evidence>
<proteinExistence type="predicted"/>
<protein>
    <submittedName>
        <fullName evidence="2">Uncharacterized protein</fullName>
    </submittedName>
</protein>
<keyword evidence="1" id="KW-0472">Membrane</keyword>
<dbReference type="EMBL" id="QYUL01000006">
    <property type="protein sequence ID" value="RJF76876.1"/>
    <property type="molecule type" value="Genomic_DNA"/>
</dbReference>
<keyword evidence="3" id="KW-1185">Reference proteome</keyword>
<evidence type="ECO:0000313" key="2">
    <source>
        <dbReference type="EMBL" id="RJF76876.1"/>
    </source>
</evidence>
<sequence length="66" mass="7655">MTGRSDRTRELMVTQAFNTIWTAVFFVIFIIPTAMVLRVAGKDPLNLRPGPQTSTYWVDCRHRRQS</sequence>
<keyword evidence="1" id="KW-1133">Transmembrane helix</keyword>
<reference evidence="2 3" key="1">
    <citation type="submission" date="2018-09" db="EMBL/GenBank/DDBJ databases">
        <authorList>
            <person name="Zhu H."/>
        </authorList>
    </citation>
    <scope>NUCLEOTIDE SEQUENCE [LARGE SCALE GENOMIC DNA]</scope>
    <source>
        <strain evidence="2 3">K2W22B-5</strain>
    </source>
</reference>
<keyword evidence="1" id="KW-0812">Transmembrane</keyword>